<accession>A0A7H9BKQ1</accession>
<dbReference type="Proteomes" id="UP000509597">
    <property type="component" value="Chromosome"/>
</dbReference>
<dbReference type="PANTHER" id="PTHR43214:SF43">
    <property type="entry name" value="TWO-COMPONENT RESPONSE REGULATOR"/>
    <property type="match status" value="1"/>
</dbReference>
<dbReference type="PROSITE" id="PS50043">
    <property type="entry name" value="HTH_LUXR_2"/>
    <property type="match status" value="1"/>
</dbReference>
<evidence type="ECO:0000259" key="2">
    <source>
        <dbReference type="PROSITE" id="PS50043"/>
    </source>
</evidence>
<dbReference type="SUPFAM" id="SSF46894">
    <property type="entry name" value="C-terminal effector domain of the bipartite response regulators"/>
    <property type="match status" value="1"/>
</dbReference>
<protein>
    <submittedName>
        <fullName evidence="3">Response regulator transcription factor</fullName>
    </submittedName>
</protein>
<name>A0A7H9BKQ1_9NEIS</name>
<gene>
    <name evidence="3" type="ORF">HQ393_13945</name>
</gene>
<sequence length="198" mass="21899">MSLAIYLIGNDELLLDYWQQGLATYHCERASDWSQLAPGSIVLLDLDSAALPAWQDAVWAQRTRDYMVLASSSTPDDEQGYVALQSGCSGYCHAYSPYPLLQQIIEVVKSGEIWAGRTLVQRLLGAINRLPSKNNPLLGLSEREAQVARLTATGLSNKEIARELEITERTVKAHLTTIFEKLAVSDRVQLVLRVNGLA</sequence>
<dbReference type="PANTHER" id="PTHR43214">
    <property type="entry name" value="TWO-COMPONENT RESPONSE REGULATOR"/>
    <property type="match status" value="1"/>
</dbReference>
<reference evidence="3 4" key="1">
    <citation type="submission" date="2020-07" db="EMBL/GenBank/DDBJ databases">
        <title>Complete genome sequence of Chitinibacter sp. 2T18.</title>
        <authorList>
            <person name="Bae J.-W."/>
            <person name="Choi J.-W."/>
        </authorList>
    </citation>
    <scope>NUCLEOTIDE SEQUENCE [LARGE SCALE GENOMIC DNA]</scope>
    <source>
        <strain evidence="3 4">2T18</strain>
    </source>
</reference>
<evidence type="ECO:0000313" key="4">
    <source>
        <dbReference type="Proteomes" id="UP000509597"/>
    </source>
</evidence>
<dbReference type="EMBL" id="CP058627">
    <property type="protein sequence ID" value="QLG89255.1"/>
    <property type="molecule type" value="Genomic_DNA"/>
</dbReference>
<organism evidence="3 4">
    <name type="scientific">Chitinibacter bivalviorum</name>
    <dbReference type="NCBI Taxonomy" id="2739434"/>
    <lineage>
        <taxon>Bacteria</taxon>
        <taxon>Pseudomonadati</taxon>
        <taxon>Pseudomonadota</taxon>
        <taxon>Betaproteobacteria</taxon>
        <taxon>Neisseriales</taxon>
        <taxon>Chitinibacteraceae</taxon>
        <taxon>Chitinibacter</taxon>
    </lineage>
</organism>
<dbReference type="InterPro" id="IPR039420">
    <property type="entry name" value="WalR-like"/>
</dbReference>
<dbReference type="CDD" id="cd06170">
    <property type="entry name" value="LuxR_C_like"/>
    <property type="match status" value="1"/>
</dbReference>
<dbReference type="SMART" id="SM00421">
    <property type="entry name" value="HTH_LUXR"/>
    <property type="match status" value="1"/>
</dbReference>
<evidence type="ECO:0000313" key="3">
    <source>
        <dbReference type="EMBL" id="QLG89255.1"/>
    </source>
</evidence>
<dbReference type="AlphaFoldDB" id="A0A7H9BKQ1"/>
<keyword evidence="1" id="KW-0238">DNA-binding</keyword>
<dbReference type="GO" id="GO:0003677">
    <property type="term" value="F:DNA binding"/>
    <property type="evidence" value="ECO:0007669"/>
    <property type="project" value="UniProtKB-KW"/>
</dbReference>
<dbReference type="GO" id="GO:0006355">
    <property type="term" value="P:regulation of DNA-templated transcription"/>
    <property type="evidence" value="ECO:0007669"/>
    <property type="project" value="InterPro"/>
</dbReference>
<dbReference type="InterPro" id="IPR000792">
    <property type="entry name" value="Tscrpt_reg_LuxR_C"/>
</dbReference>
<dbReference type="Gene3D" id="3.40.50.2300">
    <property type="match status" value="1"/>
</dbReference>
<dbReference type="InterPro" id="IPR016032">
    <property type="entry name" value="Sig_transdc_resp-reg_C-effctor"/>
</dbReference>
<dbReference type="Pfam" id="PF00196">
    <property type="entry name" value="GerE"/>
    <property type="match status" value="1"/>
</dbReference>
<feature type="domain" description="HTH luxR-type" evidence="2">
    <location>
        <begin position="133"/>
        <end position="198"/>
    </location>
</feature>
<keyword evidence="4" id="KW-1185">Reference proteome</keyword>
<dbReference type="KEGG" id="chiz:HQ393_13945"/>
<dbReference type="RefSeq" id="WP_179355751.1">
    <property type="nucleotide sequence ID" value="NZ_CP058627.1"/>
</dbReference>
<dbReference type="PRINTS" id="PR00038">
    <property type="entry name" value="HTHLUXR"/>
</dbReference>
<proteinExistence type="predicted"/>
<evidence type="ECO:0000256" key="1">
    <source>
        <dbReference type="ARBA" id="ARBA00023125"/>
    </source>
</evidence>